<proteinExistence type="predicted"/>
<dbReference type="SMART" id="SM00829">
    <property type="entry name" value="PKS_ER"/>
    <property type="match status" value="1"/>
</dbReference>
<dbReference type="GO" id="GO:0070402">
    <property type="term" value="F:NADPH binding"/>
    <property type="evidence" value="ECO:0007669"/>
    <property type="project" value="TreeGrafter"/>
</dbReference>
<dbReference type="SUPFAM" id="SSF51735">
    <property type="entry name" value="NAD(P)-binding Rossmann-fold domains"/>
    <property type="match status" value="1"/>
</dbReference>
<dbReference type="Gene3D" id="3.40.50.720">
    <property type="entry name" value="NAD(P)-binding Rossmann-like Domain"/>
    <property type="match status" value="1"/>
</dbReference>
<dbReference type="PANTHER" id="PTHR48106:SF13">
    <property type="entry name" value="QUINONE OXIDOREDUCTASE-RELATED"/>
    <property type="match status" value="1"/>
</dbReference>
<dbReference type="Gene3D" id="3.90.180.10">
    <property type="entry name" value="Medium-chain alcohol dehydrogenases, catalytic domain"/>
    <property type="match status" value="1"/>
</dbReference>
<dbReference type="InterPro" id="IPR013154">
    <property type="entry name" value="ADH-like_N"/>
</dbReference>
<dbReference type="EMBL" id="VUOB01000001">
    <property type="protein sequence ID" value="KAA2267030.1"/>
    <property type="molecule type" value="Genomic_DNA"/>
</dbReference>
<comment type="caution">
    <text evidence="4">The sequence shown here is derived from an EMBL/GenBank/DDBJ whole genome shotgun (WGS) entry which is preliminary data.</text>
</comment>
<evidence type="ECO:0000259" key="3">
    <source>
        <dbReference type="SMART" id="SM00829"/>
    </source>
</evidence>
<keyword evidence="5" id="KW-1185">Reference proteome</keyword>
<dbReference type="GO" id="GO:0003960">
    <property type="term" value="F:quinone reductase (NADPH) activity"/>
    <property type="evidence" value="ECO:0007669"/>
    <property type="project" value="TreeGrafter"/>
</dbReference>
<dbReference type="OrthoDB" id="9805883at2"/>
<evidence type="ECO:0000313" key="4">
    <source>
        <dbReference type="EMBL" id="KAA2267030.1"/>
    </source>
</evidence>
<dbReference type="InterPro" id="IPR011032">
    <property type="entry name" value="GroES-like_sf"/>
</dbReference>
<reference evidence="4 5" key="2">
    <citation type="submission" date="2019-09" db="EMBL/GenBank/DDBJ databases">
        <authorList>
            <person name="Jin C."/>
        </authorList>
    </citation>
    <scope>NUCLEOTIDE SEQUENCE [LARGE SCALE GENOMIC DNA]</scope>
    <source>
        <strain evidence="4 5">AN110305</strain>
    </source>
</reference>
<dbReference type="InterPro" id="IPR036291">
    <property type="entry name" value="NAD(P)-bd_dom_sf"/>
</dbReference>
<dbReference type="Pfam" id="PF00107">
    <property type="entry name" value="ADH_zinc_N"/>
    <property type="match status" value="1"/>
</dbReference>
<dbReference type="AlphaFoldDB" id="A0A5B2XVL6"/>
<dbReference type="Pfam" id="PF08240">
    <property type="entry name" value="ADH_N"/>
    <property type="match status" value="1"/>
</dbReference>
<evidence type="ECO:0000256" key="1">
    <source>
        <dbReference type="ARBA" id="ARBA00022857"/>
    </source>
</evidence>
<protein>
    <submittedName>
        <fullName evidence="4">Zinc-binding dehydrogenase</fullName>
    </submittedName>
</protein>
<organism evidence="4 5">
    <name type="scientific">Solihabitans fulvus</name>
    <dbReference type="NCBI Taxonomy" id="1892852"/>
    <lineage>
        <taxon>Bacteria</taxon>
        <taxon>Bacillati</taxon>
        <taxon>Actinomycetota</taxon>
        <taxon>Actinomycetes</taxon>
        <taxon>Pseudonocardiales</taxon>
        <taxon>Pseudonocardiaceae</taxon>
        <taxon>Solihabitans</taxon>
    </lineage>
</organism>
<keyword evidence="1" id="KW-0521">NADP</keyword>
<dbReference type="GO" id="GO:0035925">
    <property type="term" value="F:mRNA 3'-UTR AU-rich region binding"/>
    <property type="evidence" value="ECO:0007669"/>
    <property type="project" value="TreeGrafter"/>
</dbReference>
<feature type="domain" description="Enoyl reductase (ER)" evidence="3">
    <location>
        <begin position="10"/>
        <end position="334"/>
    </location>
</feature>
<sequence>MRIVRYHQHGGPEVLRIEEADTPSPGPGEVLIRTEAVGVNYVETLRRGATLRASGAASTATTRALHSGLPGAPSGDVVGPVVAVGDGVTGVRVGDRVATVVRDGAYADHGIAQARWLVPVPAGMDAAEATILASPAQVALGVLRTGRLAEGETVLVHSAAGAIGHLLVQLARALGAGRIIATASSPEKLDFARSFGADVAIDYRSDAWADEVASAAGGRGVDVVADSIGGEVLRAGLRLLAPYGRLVVYGAMGDLTEPAASPMDVFGMKSLTGFAFSELRQHRPDLVDDGIREVLGHVAAGRLRAAVHARLPLADAAEAHRILESRTQLGRVVLVP</sequence>
<accession>A0A5B2XVL6</accession>
<gene>
    <name evidence="4" type="ORF">F0L68_00395</name>
</gene>
<dbReference type="InterPro" id="IPR020843">
    <property type="entry name" value="ER"/>
</dbReference>
<dbReference type="Proteomes" id="UP000323454">
    <property type="component" value="Unassembled WGS sequence"/>
</dbReference>
<dbReference type="SUPFAM" id="SSF50129">
    <property type="entry name" value="GroES-like"/>
    <property type="match status" value="1"/>
</dbReference>
<evidence type="ECO:0000313" key="5">
    <source>
        <dbReference type="Proteomes" id="UP000323454"/>
    </source>
</evidence>
<name>A0A5B2XVL6_9PSEU</name>
<reference evidence="4 5" key="1">
    <citation type="submission" date="2019-09" db="EMBL/GenBank/DDBJ databases">
        <title>Goodfellowia gen. nov., a new genus of the Pseudonocardineae related to Actinoalloteichus, containing Goodfellowia coeruleoviolacea gen. nov., comb. nov. gen. nov., comb. nov.</title>
        <authorList>
            <person name="Labeda D."/>
        </authorList>
    </citation>
    <scope>NUCLEOTIDE SEQUENCE [LARGE SCALE GENOMIC DNA]</scope>
    <source>
        <strain evidence="4 5">AN110305</strain>
    </source>
</reference>
<dbReference type="RefSeq" id="WP_149847338.1">
    <property type="nucleotide sequence ID" value="NZ_VUOB01000001.1"/>
</dbReference>
<evidence type="ECO:0000256" key="2">
    <source>
        <dbReference type="ARBA" id="ARBA00023002"/>
    </source>
</evidence>
<dbReference type="GO" id="GO:0005829">
    <property type="term" value="C:cytosol"/>
    <property type="evidence" value="ECO:0007669"/>
    <property type="project" value="TreeGrafter"/>
</dbReference>
<dbReference type="InterPro" id="IPR013149">
    <property type="entry name" value="ADH-like_C"/>
</dbReference>
<keyword evidence="2" id="KW-0560">Oxidoreductase</keyword>
<dbReference type="PANTHER" id="PTHR48106">
    <property type="entry name" value="QUINONE OXIDOREDUCTASE PIG3-RELATED"/>
    <property type="match status" value="1"/>
</dbReference>